<gene>
    <name evidence="1" type="ORF">CRE_11172</name>
</gene>
<keyword evidence="2" id="KW-1185">Reference proteome</keyword>
<evidence type="ECO:0000313" key="1">
    <source>
        <dbReference type="EMBL" id="EFP06875.1"/>
    </source>
</evidence>
<dbReference type="AlphaFoldDB" id="E3MQ57"/>
<dbReference type="EMBL" id="DS268465">
    <property type="protein sequence ID" value="EFP06875.1"/>
    <property type="molecule type" value="Genomic_DNA"/>
</dbReference>
<organism evidence="2">
    <name type="scientific">Caenorhabditis remanei</name>
    <name type="common">Caenorhabditis vulgaris</name>
    <dbReference type="NCBI Taxonomy" id="31234"/>
    <lineage>
        <taxon>Eukaryota</taxon>
        <taxon>Metazoa</taxon>
        <taxon>Ecdysozoa</taxon>
        <taxon>Nematoda</taxon>
        <taxon>Chromadorea</taxon>
        <taxon>Rhabditida</taxon>
        <taxon>Rhabditina</taxon>
        <taxon>Rhabditomorpha</taxon>
        <taxon>Rhabditoidea</taxon>
        <taxon>Rhabditidae</taxon>
        <taxon>Peloderinae</taxon>
        <taxon>Caenorhabditis</taxon>
    </lineage>
</organism>
<protein>
    <submittedName>
        <fullName evidence="1">Uncharacterized protein</fullName>
    </submittedName>
</protein>
<name>E3MQ57_CAERE</name>
<reference evidence="1" key="1">
    <citation type="submission" date="2007-07" db="EMBL/GenBank/DDBJ databases">
        <title>PCAP assembly of the Caenorhabditis remanei genome.</title>
        <authorList>
            <consortium name="The Caenorhabditis remanei Sequencing Consortium"/>
            <person name="Wilson R.K."/>
        </authorList>
    </citation>
    <scope>NUCLEOTIDE SEQUENCE [LARGE SCALE GENOMIC DNA]</scope>
    <source>
        <strain evidence="1">PB4641</strain>
    </source>
</reference>
<accession>E3MQ57</accession>
<sequence length="297" mass="32505">MSRSDKPSSPDNAQAFSQHDNHISIMMAIEKHPIPLLKTLLSAYFKNSAETTDTICSSQIVASGKTPGSVINSSTDGSVNDESLVAIVQQMMMDPHHWLSILLSRLASDSVKVVEQSSNQLVASGKTPGSVINSSTDGSVNDESLVAIVQQMMMDPYQWLNILLSCLASDSVKVVEQSSNQLVASGRTSDAVVDTSPYSGVINKFTIDEHISQEALTDFHLKSEIEKWVIRESKKNGTSNNGHGKSRCVICQIDLQIKYEDHREMASHKTTFIDSLTNAFHESLKNRATPQTTPSRP</sequence>
<evidence type="ECO:0000313" key="2">
    <source>
        <dbReference type="Proteomes" id="UP000008281"/>
    </source>
</evidence>
<dbReference type="HOGENOM" id="CLU_937646_0_0_1"/>
<dbReference type="Proteomes" id="UP000008281">
    <property type="component" value="Unassembled WGS sequence"/>
</dbReference>
<proteinExistence type="predicted"/>
<dbReference type="InParanoid" id="E3MQ57"/>